<organism evidence="1 2">
    <name type="scientific">Amphibiibacter pelophylacis</name>
    <dbReference type="NCBI Taxonomy" id="1799477"/>
    <lineage>
        <taxon>Bacteria</taxon>
        <taxon>Pseudomonadati</taxon>
        <taxon>Pseudomonadota</taxon>
        <taxon>Betaproteobacteria</taxon>
        <taxon>Burkholderiales</taxon>
        <taxon>Sphaerotilaceae</taxon>
        <taxon>Amphibiibacter</taxon>
    </lineage>
</organism>
<reference evidence="1" key="1">
    <citation type="submission" date="2023-10" db="EMBL/GenBank/DDBJ databases">
        <title>Amphibacter perezi, gen. nov., sp. nov. a novel taxa of the family Comamonadaceae, class Betaproteobacteria isolated from the skin microbiota of Pelophylax perezi from different populations.</title>
        <authorList>
            <person name="Costa S."/>
            <person name="Proenca D.N."/>
            <person name="Lopes I."/>
            <person name="Morais P.V."/>
        </authorList>
    </citation>
    <scope>NUCLEOTIDE SEQUENCE</scope>
    <source>
        <strain evidence="1">SL12-8</strain>
    </source>
</reference>
<comment type="caution">
    <text evidence="1">The sequence shown here is derived from an EMBL/GenBank/DDBJ whole genome shotgun (WGS) entry which is preliminary data.</text>
</comment>
<evidence type="ECO:0000313" key="2">
    <source>
        <dbReference type="Proteomes" id="UP001364695"/>
    </source>
</evidence>
<keyword evidence="2" id="KW-1185">Reference proteome</keyword>
<gene>
    <name evidence="1" type="ORF">RV045_02895</name>
</gene>
<dbReference type="EMBL" id="JAWDIE010000003">
    <property type="protein sequence ID" value="MEJ7137378.1"/>
    <property type="molecule type" value="Genomic_DNA"/>
</dbReference>
<protein>
    <submittedName>
        <fullName evidence="1">Uncharacterized protein</fullName>
    </submittedName>
</protein>
<accession>A0ACC6NZK3</accession>
<sequence length="466" mass="48851">MIGELAARWYNPTGSASAQDTVAFASLMAGAGVALTGRGDAASVNTAAVTAANAAQNNWLAHADILRKKQLESERSSCRDEACRQDKDAQLKAVDALDKARDGILRQACNGNNAAACQTEQQKVRSAAAEIVRDARLSIIVSADGLHTISQAAGGLSSGSLLFETGKGTLVSLVQPYADAATFISQLVSDPNAAWDGVTARADDVKRAAAWIAQNAEKYEQLVDLSSQKLRNSLASALESGDEKQIGAAMGAMASVFIPEPGKKAALADDLVREVSILSRIEESAAKAVKVPTASGYLNKAKLGEAVIVPPRTWDQTLMMQDIIANGDRLGTKTESLVSSLLASDPNIKVLSGTKYSGNNGLDHVIQFVDSQTGKTMTMVLDSKQLAKTGSVALDANAAGTAYYKSAVMQLSNPSLEAVVDRLDGSPSAIAISKAMNNGTLIKAVTFLDKFTGELKIVRVDPRSPV</sequence>
<dbReference type="Proteomes" id="UP001364695">
    <property type="component" value="Unassembled WGS sequence"/>
</dbReference>
<proteinExistence type="predicted"/>
<evidence type="ECO:0000313" key="1">
    <source>
        <dbReference type="EMBL" id="MEJ7137378.1"/>
    </source>
</evidence>
<name>A0ACC6NZK3_9BURK</name>